<organism evidence="7 8">
    <name type="scientific">Bifidobacterium longum subsp. infantis</name>
    <dbReference type="NCBI Taxonomy" id="1682"/>
    <lineage>
        <taxon>Bacteria</taxon>
        <taxon>Bacillati</taxon>
        <taxon>Actinomycetota</taxon>
        <taxon>Actinomycetes</taxon>
        <taxon>Bifidobacteriales</taxon>
        <taxon>Bifidobacteriaceae</taxon>
        <taxon>Bifidobacterium</taxon>
    </lineage>
</organism>
<accession>A0A564RY91</accession>
<dbReference type="AlphaFoldDB" id="A0A564RY91"/>
<gene>
    <name evidence="7" type="ORF">BLONGUMMC1_00883</name>
</gene>
<evidence type="ECO:0000313" key="8">
    <source>
        <dbReference type="Proteomes" id="UP000319252"/>
    </source>
</evidence>
<evidence type="ECO:0000256" key="3">
    <source>
        <dbReference type="ARBA" id="ARBA00022801"/>
    </source>
</evidence>
<dbReference type="PANTHER" id="PTHR11069:SF23">
    <property type="entry name" value="LYSOSOMAL ACID GLUCOSYLCERAMIDASE"/>
    <property type="match status" value="1"/>
</dbReference>
<feature type="domain" description="Glycosyl hydrolase family 30 beta sandwich" evidence="6">
    <location>
        <begin position="381"/>
        <end position="440"/>
    </location>
</feature>
<name>A0A564RY91_BIFLI</name>
<dbReference type="Pfam" id="PF17189">
    <property type="entry name" value="Glyco_hydro_30C"/>
    <property type="match status" value="1"/>
</dbReference>
<dbReference type="InterPro" id="IPR001139">
    <property type="entry name" value="Glyco_hydro_30"/>
</dbReference>
<dbReference type="RefSeq" id="WP_154050175.1">
    <property type="nucleotide sequence ID" value="NZ_CABHML010000041.1"/>
</dbReference>
<dbReference type="Gene3D" id="3.20.20.80">
    <property type="entry name" value="Glycosidases"/>
    <property type="match status" value="1"/>
</dbReference>
<keyword evidence="3 4" id="KW-0378">Hydrolase</keyword>
<dbReference type="Proteomes" id="UP000319252">
    <property type="component" value="Unassembled WGS sequence"/>
</dbReference>
<dbReference type="InterPro" id="IPR017853">
    <property type="entry name" value="GH"/>
</dbReference>
<protein>
    <recommendedName>
        <fullName evidence="9">Glycosyl hydrolase</fullName>
    </recommendedName>
</protein>
<evidence type="ECO:0000259" key="6">
    <source>
        <dbReference type="Pfam" id="PF17189"/>
    </source>
</evidence>
<dbReference type="SUPFAM" id="SSF51445">
    <property type="entry name" value="(Trans)glycosidases"/>
    <property type="match status" value="1"/>
</dbReference>
<evidence type="ECO:0000256" key="1">
    <source>
        <dbReference type="ARBA" id="ARBA00005382"/>
    </source>
</evidence>
<keyword evidence="2" id="KW-0732">Signal</keyword>
<dbReference type="InterPro" id="IPR033453">
    <property type="entry name" value="Glyco_hydro_30_TIM-barrel"/>
</dbReference>
<dbReference type="InterPro" id="IPR033452">
    <property type="entry name" value="GH30_C"/>
</dbReference>
<dbReference type="PANTHER" id="PTHR11069">
    <property type="entry name" value="GLUCOSYLCERAMIDASE"/>
    <property type="match status" value="1"/>
</dbReference>
<dbReference type="Gene3D" id="2.60.40.1180">
    <property type="entry name" value="Golgi alpha-mannosidase II"/>
    <property type="match status" value="1"/>
</dbReference>
<evidence type="ECO:0000259" key="5">
    <source>
        <dbReference type="Pfam" id="PF02055"/>
    </source>
</evidence>
<evidence type="ECO:0000256" key="4">
    <source>
        <dbReference type="RuleBase" id="RU361188"/>
    </source>
</evidence>
<dbReference type="InterPro" id="IPR013780">
    <property type="entry name" value="Glyco_hydro_b"/>
</dbReference>
<dbReference type="PRINTS" id="PR00843">
    <property type="entry name" value="GLHYDRLASE30"/>
</dbReference>
<keyword evidence="4" id="KW-0326">Glycosidase</keyword>
<dbReference type="GO" id="GO:0016020">
    <property type="term" value="C:membrane"/>
    <property type="evidence" value="ECO:0007669"/>
    <property type="project" value="GOC"/>
</dbReference>
<evidence type="ECO:0000256" key="2">
    <source>
        <dbReference type="ARBA" id="ARBA00022729"/>
    </source>
</evidence>
<dbReference type="GO" id="GO:0006680">
    <property type="term" value="P:glucosylceramide catabolic process"/>
    <property type="evidence" value="ECO:0007669"/>
    <property type="project" value="TreeGrafter"/>
</dbReference>
<proteinExistence type="inferred from homology"/>
<sequence length="443" mass="49280">MGAKIFRTISQRHLMEPIEQASHEGTFDVEIMMKPGETMQRVVGFGASLTDSSAYLLNETLDDESRKQAMTDLFDPDQGIGLSMLRNPMGASDYARDVYSYDDMPDGKRDDSMEHFSIARDERNVIPLIHEAKRLNPDLKVVMSPWSAPAWMKTNGSMKAGSLRDDCRETYARYFVQCLRAYGSHGIEVHAVTPQNEPLYEPTHYPSMAMSAQEETVFVRDHLRTAMREAGFKTLILGYDHNWDRCDYPLALLDGAAESFDGIAWHWYAGDPQSQSVVSERHPGKLSYVTEASGGEWIPGFEPAFSHLVGMIIQALNHGANAFVLWNIALDEHRGPTVPGFGESTCRGLLRVDSERRKASKEIDYYGLAHFSRHIRPGAHVVPTIATGNTDGARCVAALNEDGSRAMVLLNDGESPITVRAGWEDNAANVTLTPKAVATIVWR</sequence>
<dbReference type="EMBL" id="CABHML010000041">
    <property type="protein sequence ID" value="VUW83167.1"/>
    <property type="molecule type" value="Genomic_DNA"/>
</dbReference>
<comment type="similarity">
    <text evidence="1 4">Belongs to the glycosyl hydrolase 30 family.</text>
</comment>
<evidence type="ECO:0000313" key="7">
    <source>
        <dbReference type="EMBL" id="VUW83167.1"/>
    </source>
</evidence>
<reference evidence="7 8" key="1">
    <citation type="submission" date="2019-07" db="EMBL/GenBank/DDBJ databases">
        <authorList>
            <person name="Chang H.-W."/>
            <person name="Raman A."/>
            <person name="Venkatesh S."/>
            <person name="Gehrig J."/>
        </authorList>
    </citation>
    <scope>NUCLEOTIDE SEQUENCE [LARGE SCALE GENOMIC DNA]</scope>
    <source>
        <strain evidence="7">B.longum_ssp_infantis_4</strain>
    </source>
</reference>
<dbReference type="Pfam" id="PF02055">
    <property type="entry name" value="Glyco_hydro_30"/>
    <property type="match status" value="1"/>
</dbReference>
<feature type="domain" description="Glycosyl hydrolase family 30 TIM-barrel" evidence="5">
    <location>
        <begin position="42"/>
        <end position="375"/>
    </location>
</feature>
<dbReference type="GO" id="GO:0004348">
    <property type="term" value="F:glucosylceramidase activity"/>
    <property type="evidence" value="ECO:0007669"/>
    <property type="project" value="InterPro"/>
</dbReference>
<evidence type="ECO:0008006" key="9">
    <source>
        <dbReference type="Google" id="ProtNLM"/>
    </source>
</evidence>